<accession>A0A850PPU8</accession>
<dbReference type="Gene3D" id="2.30.180.10">
    <property type="entry name" value="FAS1 domain"/>
    <property type="match status" value="1"/>
</dbReference>
<dbReference type="PROSITE" id="PS50213">
    <property type="entry name" value="FAS1"/>
    <property type="match status" value="1"/>
</dbReference>
<dbReference type="SUPFAM" id="SSF82153">
    <property type="entry name" value="FAS1 domain"/>
    <property type="match status" value="1"/>
</dbReference>
<proteinExistence type="predicted"/>
<dbReference type="InterPro" id="IPR000782">
    <property type="entry name" value="FAS1_domain"/>
</dbReference>
<feature type="region of interest" description="Disordered" evidence="1">
    <location>
        <begin position="205"/>
        <end position="250"/>
    </location>
</feature>
<keyword evidence="5" id="KW-1185">Reference proteome</keyword>
<feature type="signal peptide" evidence="2">
    <location>
        <begin position="1"/>
        <end position="30"/>
    </location>
</feature>
<dbReference type="InterPro" id="IPR036378">
    <property type="entry name" value="FAS1_dom_sf"/>
</dbReference>
<gene>
    <name evidence="4" type="ORF">HLY00_5799</name>
</gene>
<keyword evidence="2" id="KW-0732">Signal</keyword>
<name>A0A850PPU8_9MYCO</name>
<dbReference type="PANTHER" id="PTHR10900:SF77">
    <property type="entry name" value="FI19380P1"/>
    <property type="match status" value="1"/>
</dbReference>
<evidence type="ECO:0000259" key="3">
    <source>
        <dbReference type="PROSITE" id="PS50213"/>
    </source>
</evidence>
<comment type="caution">
    <text evidence="4">The sequence shown here is derived from an EMBL/GenBank/DDBJ whole genome shotgun (WGS) entry which is preliminary data.</text>
</comment>
<dbReference type="SMART" id="SM00554">
    <property type="entry name" value="FAS1"/>
    <property type="match status" value="1"/>
</dbReference>
<feature type="compositionally biased region" description="Low complexity" evidence="1">
    <location>
        <begin position="210"/>
        <end position="250"/>
    </location>
</feature>
<organism evidence="4 5">
    <name type="scientific">Mycolicibacterium hippocampi</name>
    <dbReference type="NCBI Taxonomy" id="659824"/>
    <lineage>
        <taxon>Bacteria</taxon>
        <taxon>Bacillati</taxon>
        <taxon>Actinomycetota</taxon>
        <taxon>Actinomycetes</taxon>
        <taxon>Mycobacteriales</taxon>
        <taxon>Mycobacteriaceae</taxon>
        <taxon>Mycolicibacterium</taxon>
    </lineage>
</organism>
<dbReference type="Pfam" id="PF02469">
    <property type="entry name" value="Fasciclin"/>
    <property type="match status" value="1"/>
</dbReference>
<evidence type="ECO:0000256" key="2">
    <source>
        <dbReference type="SAM" id="SignalP"/>
    </source>
</evidence>
<dbReference type="Proteomes" id="UP000570517">
    <property type="component" value="Unassembled WGS sequence"/>
</dbReference>
<dbReference type="PANTHER" id="PTHR10900">
    <property type="entry name" value="PERIOSTIN-RELATED"/>
    <property type="match status" value="1"/>
</dbReference>
<dbReference type="GO" id="GO:0007155">
    <property type="term" value="P:cell adhesion"/>
    <property type="evidence" value="ECO:0007669"/>
    <property type="project" value="TreeGrafter"/>
</dbReference>
<feature type="chain" id="PRO_5032710478" description="FAS1 domain-containing protein" evidence="2">
    <location>
        <begin position="31"/>
        <end position="250"/>
    </location>
</feature>
<dbReference type="GO" id="GO:0031012">
    <property type="term" value="C:extracellular matrix"/>
    <property type="evidence" value="ECO:0007669"/>
    <property type="project" value="TreeGrafter"/>
</dbReference>
<protein>
    <recommendedName>
        <fullName evidence="3">FAS1 domain-containing protein</fullName>
    </recommendedName>
</protein>
<feature type="domain" description="FAS1" evidence="3">
    <location>
        <begin position="66"/>
        <end position="199"/>
    </location>
</feature>
<dbReference type="GO" id="GO:0005615">
    <property type="term" value="C:extracellular space"/>
    <property type="evidence" value="ECO:0007669"/>
    <property type="project" value="TreeGrafter"/>
</dbReference>
<evidence type="ECO:0000313" key="5">
    <source>
        <dbReference type="Proteomes" id="UP000570517"/>
    </source>
</evidence>
<dbReference type="EMBL" id="JABFYL010000017">
    <property type="protein sequence ID" value="NVN49676.1"/>
    <property type="molecule type" value="Genomic_DNA"/>
</dbReference>
<evidence type="ECO:0000313" key="4">
    <source>
        <dbReference type="EMBL" id="NVN49676.1"/>
    </source>
</evidence>
<dbReference type="GO" id="GO:0030198">
    <property type="term" value="P:extracellular matrix organization"/>
    <property type="evidence" value="ECO:0007669"/>
    <property type="project" value="TreeGrafter"/>
</dbReference>
<dbReference type="GO" id="GO:0050839">
    <property type="term" value="F:cell adhesion molecule binding"/>
    <property type="evidence" value="ECO:0007669"/>
    <property type="project" value="TreeGrafter"/>
</dbReference>
<dbReference type="AlphaFoldDB" id="A0A850PPU8"/>
<reference evidence="4 5" key="1">
    <citation type="submission" date="2020-05" db="EMBL/GenBank/DDBJ databases">
        <title>Draft genome sequence of Mycobacterium hippocampi DL, isolated from European seabass, Dicentrarchus labrax, reared in fish farms.</title>
        <authorList>
            <person name="Stathopoulou P."/>
            <person name="Asimakis E."/>
            <person name="Tzokas K."/>
            <person name="Batargias C."/>
            <person name="Tsiamis G."/>
        </authorList>
    </citation>
    <scope>NUCLEOTIDE SEQUENCE [LARGE SCALE GENOMIC DNA]</scope>
    <source>
        <strain evidence="4 5">DL</strain>
    </source>
</reference>
<dbReference type="RefSeq" id="WP_178358035.1">
    <property type="nucleotide sequence ID" value="NZ_JABFYL010000017.1"/>
</dbReference>
<dbReference type="InterPro" id="IPR050904">
    <property type="entry name" value="Adhesion/Biosynth-related"/>
</dbReference>
<evidence type="ECO:0000256" key="1">
    <source>
        <dbReference type="SAM" id="MobiDB-lite"/>
    </source>
</evidence>
<sequence>MKTNTSKAIGVAVGAAAIALSVPLAVTAYAQPTTPTPTPVAEIPDPQGPECGPFKEAVPNWKGLANLPVSTALASIPEAATFSQAISGQINPAVNVASVFDNGPYVIFAPTNEAFAALPPEQLEMLRTDPAALTQLVYYHGFLGLLGPDTVKGQRPTQEGTEIEVTGSGGDIQVNETTKVLCGGIPAQNAKIYLVDNVLNPADAPEPILATPTSPTTTTTTPTTTPTETLPAEAPAAEAPLSPAAEAPVG</sequence>